<keyword evidence="9" id="KW-1185">Reference proteome</keyword>
<keyword evidence="4 6" id="KW-1133">Transmembrane helix</keyword>
<evidence type="ECO:0000256" key="5">
    <source>
        <dbReference type="ARBA" id="ARBA00023136"/>
    </source>
</evidence>
<feature type="domain" description="Major facilitator superfamily (MFS) profile" evidence="7">
    <location>
        <begin position="62"/>
        <end position="519"/>
    </location>
</feature>
<feature type="transmembrane region" description="Helical" evidence="6">
    <location>
        <begin position="221"/>
        <end position="244"/>
    </location>
</feature>
<keyword evidence="2" id="KW-0813">Transport</keyword>
<evidence type="ECO:0000256" key="4">
    <source>
        <dbReference type="ARBA" id="ARBA00022989"/>
    </source>
</evidence>
<feature type="transmembrane region" description="Helical" evidence="6">
    <location>
        <begin position="467"/>
        <end position="489"/>
    </location>
</feature>
<feature type="transmembrane region" description="Helical" evidence="6">
    <location>
        <begin position="95"/>
        <end position="116"/>
    </location>
</feature>
<dbReference type="Proteomes" id="UP001152798">
    <property type="component" value="Chromosome 7"/>
</dbReference>
<dbReference type="GO" id="GO:0022857">
    <property type="term" value="F:transmembrane transporter activity"/>
    <property type="evidence" value="ECO:0007669"/>
    <property type="project" value="InterPro"/>
</dbReference>
<dbReference type="PANTHER" id="PTHR23511:SF36">
    <property type="entry name" value="EG:BACR7A4.13 PROTEIN-RELATED"/>
    <property type="match status" value="1"/>
</dbReference>
<dbReference type="EMBL" id="OV725083">
    <property type="protein sequence ID" value="CAH1407026.1"/>
    <property type="molecule type" value="Genomic_DNA"/>
</dbReference>
<feature type="transmembrane region" description="Helical" evidence="6">
    <location>
        <begin position="433"/>
        <end position="455"/>
    </location>
</feature>
<dbReference type="GO" id="GO:0016020">
    <property type="term" value="C:membrane"/>
    <property type="evidence" value="ECO:0007669"/>
    <property type="project" value="UniProtKB-SubCell"/>
</dbReference>
<feature type="transmembrane region" description="Helical" evidence="6">
    <location>
        <begin position="495"/>
        <end position="514"/>
    </location>
</feature>
<dbReference type="Gene3D" id="1.20.1250.20">
    <property type="entry name" value="MFS general substrate transporter like domains"/>
    <property type="match status" value="1"/>
</dbReference>
<dbReference type="InterPro" id="IPR020846">
    <property type="entry name" value="MFS_dom"/>
</dbReference>
<gene>
    <name evidence="8" type="ORF">NEZAVI_LOCUS14843</name>
</gene>
<dbReference type="Pfam" id="PF07690">
    <property type="entry name" value="MFS_1"/>
    <property type="match status" value="1"/>
</dbReference>
<feature type="transmembrane region" description="Helical" evidence="6">
    <location>
        <begin position="186"/>
        <end position="209"/>
    </location>
</feature>
<feature type="transmembrane region" description="Helical" evidence="6">
    <location>
        <begin position="155"/>
        <end position="174"/>
    </location>
</feature>
<feature type="transmembrane region" description="Helical" evidence="6">
    <location>
        <begin position="58"/>
        <end position="75"/>
    </location>
</feature>
<dbReference type="PROSITE" id="PS50850">
    <property type="entry name" value="MFS"/>
    <property type="match status" value="1"/>
</dbReference>
<evidence type="ECO:0000256" key="1">
    <source>
        <dbReference type="ARBA" id="ARBA00004141"/>
    </source>
</evidence>
<dbReference type="InterPro" id="IPR011701">
    <property type="entry name" value="MFS"/>
</dbReference>
<proteinExistence type="predicted"/>
<evidence type="ECO:0000256" key="2">
    <source>
        <dbReference type="ARBA" id="ARBA00022448"/>
    </source>
</evidence>
<protein>
    <recommendedName>
        <fullName evidence="7">Major facilitator superfamily (MFS) profile domain-containing protein</fullName>
    </recommendedName>
</protein>
<dbReference type="InterPro" id="IPR036259">
    <property type="entry name" value="MFS_trans_sf"/>
</dbReference>
<feature type="transmembrane region" description="Helical" evidence="6">
    <location>
        <begin position="379"/>
        <end position="401"/>
    </location>
</feature>
<dbReference type="OrthoDB" id="3936150at2759"/>
<dbReference type="AlphaFoldDB" id="A0A9P0HRP6"/>
<sequence>MEDTPEVRNGSKRRKSEVVMVSDLVVGESGRPPMARSNSTFSAADLETALAKAGCGKFNLALLVLTFPASCTSSFDTSSMSFAMPAASVDLDLTLSQGALLQSSCYAGMIIGGFIWGPLSDAFGRKKLLVIGYLVDALMNFLAGAFPIFPLMMLFKFLAGLMICGLSPIFTAYIAEIYPKKGRDTVILSTGFSSATGQVLQASLAMWIIPIEVPSEIPFKSWQLFQMASALPSLISGIGCLFFVESPKFLADKGNHEGALKVCQTIYTINTGNRSSAYPVKRLNNTSRTTDYENKSKLSKLLEGLDILKPPFVQRAVVLFSINILAVGSFSTLRLWLPEMLTFVSKSTLDPNLGLCPLLEEGNSMRGNLSSTNLHSRDVFSTMMLVNSGCLIGHIVLLCTFSCIGIKAMQIICSLMAATCALIIPFISASYVFIVVSVFFTLYDMCITCIIKMVVEIFPTRIRATSISFLMLTSRMGILPLNFLMANFIYIYCEYLFYGLSLFGLVIAGLILIISKKPIEDDHQTSPIKGK</sequence>
<evidence type="ECO:0000256" key="6">
    <source>
        <dbReference type="SAM" id="Phobius"/>
    </source>
</evidence>
<comment type="subcellular location">
    <subcellularLocation>
        <location evidence="1">Membrane</location>
        <topology evidence="1">Multi-pass membrane protein</topology>
    </subcellularLocation>
</comment>
<feature type="transmembrane region" description="Helical" evidence="6">
    <location>
        <begin position="316"/>
        <end position="337"/>
    </location>
</feature>
<keyword evidence="3 6" id="KW-0812">Transmembrane</keyword>
<feature type="transmembrane region" description="Helical" evidence="6">
    <location>
        <begin position="128"/>
        <end position="149"/>
    </location>
</feature>
<evidence type="ECO:0000256" key="3">
    <source>
        <dbReference type="ARBA" id="ARBA00022692"/>
    </source>
</evidence>
<accession>A0A9P0HRP6</accession>
<evidence type="ECO:0000313" key="9">
    <source>
        <dbReference type="Proteomes" id="UP001152798"/>
    </source>
</evidence>
<dbReference type="SUPFAM" id="SSF103473">
    <property type="entry name" value="MFS general substrate transporter"/>
    <property type="match status" value="1"/>
</dbReference>
<evidence type="ECO:0000313" key="8">
    <source>
        <dbReference type="EMBL" id="CAH1407026.1"/>
    </source>
</evidence>
<keyword evidence="5 6" id="KW-0472">Membrane</keyword>
<organism evidence="8 9">
    <name type="scientific">Nezara viridula</name>
    <name type="common">Southern green stink bug</name>
    <name type="synonym">Cimex viridulus</name>
    <dbReference type="NCBI Taxonomy" id="85310"/>
    <lineage>
        <taxon>Eukaryota</taxon>
        <taxon>Metazoa</taxon>
        <taxon>Ecdysozoa</taxon>
        <taxon>Arthropoda</taxon>
        <taxon>Hexapoda</taxon>
        <taxon>Insecta</taxon>
        <taxon>Pterygota</taxon>
        <taxon>Neoptera</taxon>
        <taxon>Paraneoptera</taxon>
        <taxon>Hemiptera</taxon>
        <taxon>Heteroptera</taxon>
        <taxon>Panheteroptera</taxon>
        <taxon>Pentatomomorpha</taxon>
        <taxon>Pentatomoidea</taxon>
        <taxon>Pentatomidae</taxon>
        <taxon>Pentatominae</taxon>
        <taxon>Nezara</taxon>
    </lineage>
</organism>
<dbReference type="PANTHER" id="PTHR23511">
    <property type="entry name" value="SYNAPTIC VESICLE GLYCOPROTEIN 2"/>
    <property type="match status" value="1"/>
</dbReference>
<reference evidence="8" key="1">
    <citation type="submission" date="2022-01" db="EMBL/GenBank/DDBJ databases">
        <authorList>
            <person name="King R."/>
        </authorList>
    </citation>
    <scope>NUCLEOTIDE SEQUENCE</scope>
</reference>
<name>A0A9P0HRP6_NEZVI</name>
<evidence type="ECO:0000259" key="7">
    <source>
        <dbReference type="PROSITE" id="PS50850"/>
    </source>
</evidence>
<feature type="transmembrane region" description="Helical" evidence="6">
    <location>
        <begin position="408"/>
        <end position="427"/>
    </location>
</feature>